<evidence type="ECO:0000256" key="2">
    <source>
        <dbReference type="ARBA" id="ARBA00022679"/>
    </source>
</evidence>
<dbReference type="Gene3D" id="1.20.272.10">
    <property type="match status" value="1"/>
</dbReference>
<evidence type="ECO:0000259" key="8">
    <source>
        <dbReference type="Pfam" id="PF21694"/>
    </source>
</evidence>
<evidence type="ECO:0000256" key="1">
    <source>
        <dbReference type="ARBA" id="ARBA00012417"/>
    </source>
</evidence>
<dbReference type="Gene3D" id="3.40.50.300">
    <property type="entry name" value="P-loop containing nucleotide triphosphate hydrolases"/>
    <property type="match status" value="1"/>
</dbReference>
<proteinExistence type="inferred from homology"/>
<dbReference type="EC" id="2.7.7.7" evidence="1"/>
<protein>
    <recommendedName>
        <fullName evidence="1">DNA-directed DNA polymerase</fullName>
        <ecNumber evidence="1">2.7.7.7</ecNumber>
    </recommendedName>
</protein>
<evidence type="ECO:0000313" key="9">
    <source>
        <dbReference type="EMBL" id="NYI68698.1"/>
    </source>
</evidence>
<keyword evidence="5" id="KW-0239">DNA-directed DNA polymerase</keyword>
<dbReference type="GO" id="GO:0006261">
    <property type="term" value="P:DNA-templated DNA replication"/>
    <property type="evidence" value="ECO:0007669"/>
    <property type="project" value="TreeGrafter"/>
</dbReference>
<dbReference type="InterPro" id="IPR048466">
    <property type="entry name" value="DNA_pol3_delta-like_C"/>
</dbReference>
<dbReference type="InterPro" id="IPR027417">
    <property type="entry name" value="P-loop_NTPase"/>
</dbReference>
<dbReference type="GO" id="GO:0009360">
    <property type="term" value="C:DNA polymerase III complex"/>
    <property type="evidence" value="ECO:0007669"/>
    <property type="project" value="TreeGrafter"/>
</dbReference>
<dbReference type="EMBL" id="JACBZP010000001">
    <property type="protein sequence ID" value="NYI68698.1"/>
    <property type="molecule type" value="Genomic_DNA"/>
</dbReference>
<name>A0A7Z0D4G3_9MICO</name>
<dbReference type="Proteomes" id="UP000539111">
    <property type="component" value="Unassembled WGS sequence"/>
</dbReference>
<evidence type="ECO:0000256" key="4">
    <source>
        <dbReference type="ARBA" id="ARBA00022705"/>
    </source>
</evidence>
<comment type="similarity">
    <text evidence="6">Belongs to the DNA polymerase HolA subunit family.</text>
</comment>
<dbReference type="Pfam" id="PF21694">
    <property type="entry name" value="DNA_pol3_delta_C"/>
    <property type="match status" value="1"/>
</dbReference>
<dbReference type="InterPro" id="IPR008921">
    <property type="entry name" value="DNA_pol3_clamp-load_cplx_C"/>
</dbReference>
<dbReference type="NCBIfam" id="TIGR01128">
    <property type="entry name" value="holA"/>
    <property type="match status" value="1"/>
</dbReference>
<comment type="catalytic activity">
    <reaction evidence="7">
        <text>DNA(n) + a 2'-deoxyribonucleoside 5'-triphosphate = DNA(n+1) + diphosphate</text>
        <dbReference type="Rhea" id="RHEA:22508"/>
        <dbReference type="Rhea" id="RHEA-COMP:17339"/>
        <dbReference type="Rhea" id="RHEA-COMP:17340"/>
        <dbReference type="ChEBI" id="CHEBI:33019"/>
        <dbReference type="ChEBI" id="CHEBI:61560"/>
        <dbReference type="ChEBI" id="CHEBI:173112"/>
        <dbReference type="EC" id="2.7.7.7"/>
    </reaction>
</comment>
<keyword evidence="2 9" id="KW-0808">Transferase</keyword>
<evidence type="ECO:0000256" key="3">
    <source>
        <dbReference type="ARBA" id="ARBA00022695"/>
    </source>
</evidence>
<keyword evidence="10" id="KW-1185">Reference proteome</keyword>
<dbReference type="GO" id="GO:0003677">
    <property type="term" value="F:DNA binding"/>
    <property type="evidence" value="ECO:0007669"/>
    <property type="project" value="InterPro"/>
</dbReference>
<dbReference type="GO" id="GO:0003887">
    <property type="term" value="F:DNA-directed DNA polymerase activity"/>
    <property type="evidence" value="ECO:0007669"/>
    <property type="project" value="UniProtKB-KW"/>
</dbReference>
<dbReference type="SUPFAM" id="SSF48019">
    <property type="entry name" value="post-AAA+ oligomerization domain-like"/>
    <property type="match status" value="1"/>
</dbReference>
<sequence>MSPNKKAAKANLVPWHRAAPAPVVLVTGSESVLADRAVSSIQDQAREADPAIELTNLEASSYESGQLATLTSPSLFGETKLLIVDGVEATNDAFLTDAVNYLEDIQSDVTLVLRHGGGVRGKKLLDAVKASGAPVIEAQPLKKESERSDFAAGEFRRAGRTIRPAALRALLDAVGADLGELAAGCRQLIEDTSGTIDARQVELYYGGRVEATGFKVADAAVAGRTAQALSLVRHAVATGVDPVPLVAAMAMKLRGMAKVSALGRGTSPGQLGMAPWQVDRARREVARWTPDGLADAIGAVAEADRAVKGAGRDPVYALEKMLTTVAAAARRPR</sequence>
<accession>A0A7Z0D4G3</accession>
<keyword evidence="3 9" id="KW-0548">Nucleotidyltransferase</keyword>
<dbReference type="AlphaFoldDB" id="A0A7Z0D4G3"/>
<dbReference type="InterPro" id="IPR005790">
    <property type="entry name" value="DNA_polIII_delta"/>
</dbReference>
<comment type="caution">
    <text evidence="9">The sequence shown here is derived from an EMBL/GenBank/DDBJ whole genome shotgun (WGS) entry which is preliminary data.</text>
</comment>
<organism evidence="9 10">
    <name type="scientific">Spelaeicoccus albus</name>
    <dbReference type="NCBI Taxonomy" id="1280376"/>
    <lineage>
        <taxon>Bacteria</taxon>
        <taxon>Bacillati</taxon>
        <taxon>Actinomycetota</taxon>
        <taxon>Actinomycetes</taxon>
        <taxon>Micrococcales</taxon>
        <taxon>Brevibacteriaceae</taxon>
        <taxon>Spelaeicoccus</taxon>
    </lineage>
</organism>
<keyword evidence="4" id="KW-0235">DNA replication</keyword>
<feature type="domain" description="DNA polymerase III delta subunit-like C-terminal" evidence="8">
    <location>
        <begin position="212"/>
        <end position="323"/>
    </location>
</feature>
<reference evidence="9 10" key="1">
    <citation type="submission" date="2020-07" db="EMBL/GenBank/DDBJ databases">
        <title>Sequencing the genomes of 1000 actinobacteria strains.</title>
        <authorList>
            <person name="Klenk H.-P."/>
        </authorList>
    </citation>
    <scope>NUCLEOTIDE SEQUENCE [LARGE SCALE GENOMIC DNA]</scope>
    <source>
        <strain evidence="9 10">DSM 26341</strain>
    </source>
</reference>
<evidence type="ECO:0000313" key="10">
    <source>
        <dbReference type="Proteomes" id="UP000539111"/>
    </source>
</evidence>
<dbReference type="PANTHER" id="PTHR34388">
    <property type="entry name" value="DNA POLYMERASE III SUBUNIT DELTA"/>
    <property type="match status" value="1"/>
</dbReference>
<dbReference type="RefSeq" id="WP_237248782.1">
    <property type="nucleotide sequence ID" value="NZ_JACBZP010000001.1"/>
</dbReference>
<evidence type="ECO:0000256" key="7">
    <source>
        <dbReference type="ARBA" id="ARBA00049244"/>
    </source>
</evidence>
<evidence type="ECO:0000256" key="6">
    <source>
        <dbReference type="ARBA" id="ARBA00034754"/>
    </source>
</evidence>
<dbReference type="PANTHER" id="PTHR34388:SF1">
    <property type="entry name" value="DNA POLYMERASE III SUBUNIT DELTA"/>
    <property type="match status" value="1"/>
</dbReference>
<evidence type="ECO:0000256" key="5">
    <source>
        <dbReference type="ARBA" id="ARBA00022932"/>
    </source>
</evidence>
<gene>
    <name evidence="9" type="ORF">BJY26_003004</name>
</gene>